<protein>
    <submittedName>
        <fullName evidence="4">NAD(P)H-dependent oxidoreductase</fullName>
        <ecNumber evidence="4">1.-.-.-</ecNumber>
    </submittedName>
</protein>
<evidence type="ECO:0000256" key="2">
    <source>
        <dbReference type="ARBA" id="ARBA00023002"/>
    </source>
</evidence>
<reference evidence="4" key="1">
    <citation type="submission" date="2023-05" db="EMBL/GenBank/DDBJ databases">
        <title>Comparative genomics of Bacillaceae isolates and their secondary metabolite potential.</title>
        <authorList>
            <person name="Song L."/>
            <person name="Nielsen L.J."/>
            <person name="Mohite O."/>
            <person name="Xu X."/>
            <person name="Weber T."/>
            <person name="Kovacs A.T."/>
        </authorList>
    </citation>
    <scope>NUCLEOTIDE SEQUENCE</scope>
    <source>
        <strain evidence="4">LN15</strain>
    </source>
</reference>
<dbReference type="RefSeq" id="WP_283881776.1">
    <property type="nucleotide sequence ID" value="NZ_CP126099.1"/>
</dbReference>
<dbReference type="EC" id="1.-.-.-" evidence="4"/>
<dbReference type="PANTHER" id="PTHR10204">
    <property type="entry name" value="NAD P H OXIDOREDUCTASE-RELATED"/>
    <property type="match status" value="1"/>
</dbReference>
<feature type="domain" description="Flavodoxin-like fold" evidence="3">
    <location>
        <begin position="1"/>
        <end position="186"/>
    </location>
</feature>
<dbReference type="SUPFAM" id="SSF52218">
    <property type="entry name" value="Flavoproteins"/>
    <property type="match status" value="1"/>
</dbReference>
<keyword evidence="2 4" id="KW-0560">Oxidoreductase</keyword>
<evidence type="ECO:0000259" key="3">
    <source>
        <dbReference type="Pfam" id="PF02525"/>
    </source>
</evidence>
<organism evidence="4 5">
    <name type="scientific">Bacillus wiedmannii</name>
    <dbReference type="NCBI Taxonomy" id="1890302"/>
    <lineage>
        <taxon>Bacteria</taxon>
        <taxon>Bacillati</taxon>
        <taxon>Bacillota</taxon>
        <taxon>Bacilli</taxon>
        <taxon>Bacillales</taxon>
        <taxon>Bacillaceae</taxon>
        <taxon>Bacillus</taxon>
        <taxon>Bacillus cereus group</taxon>
    </lineage>
</organism>
<dbReference type="EMBL" id="CP126099">
    <property type="protein sequence ID" value="WHY27152.1"/>
    <property type="molecule type" value="Genomic_DNA"/>
</dbReference>
<evidence type="ECO:0000313" key="5">
    <source>
        <dbReference type="Proteomes" id="UP001178303"/>
    </source>
</evidence>
<sequence length="192" mass="22540">MNVLIVYAHPSPSSFNAAILKHVQKGLQETNHSVTLLDLYKEQFDPVLVFNEEKKRRDLVNEEETARYRKLVEEADTLLFIYPIWWWGMPAILKGFIDRIFVAGFAYKYEGALPKGLLNGKKAWVINTLDSPLWYIALLYRSADWIMMKRGVLRFCGIRDIKRSVFQSVKTSKREKREKWLVQIEEKARSTL</sequence>
<dbReference type="GO" id="GO:0005829">
    <property type="term" value="C:cytosol"/>
    <property type="evidence" value="ECO:0007669"/>
    <property type="project" value="TreeGrafter"/>
</dbReference>
<dbReference type="GO" id="GO:0003955">
    <property type="term" value="F:NAD(P)H dehydrogenase (quinone) activity"/>
    <property type="evidence" value="ECO:0007669"/>
    <property type="project" value="TreeGrafter"/>
</dbReference>
<dbReference type="Proteomes" id="UP001178303">
    <property type="component" value="Chromosome"/>
</dbReference>
<dbReference type="InterPro" id="IPR051545">
    <property type="entry name" value="NAD(P)H_dehydrogenase_qn"/>
</dbReference>
<dbReference type="AlphaFoldDB" id="A0AA95LP05"/>
<evidence type="ECO:0000313" key="4">
    <source>
        <dbReference type="EMBL" id="WHY27152.1"/>
    </source>
</evidence>
<gene>
    <name evidence="4" type="ORF">QNH45_16790</name>
</gene>
<comment type="similarity">
    <text evidence="1">Belongs to the NAD(P)H dehydrogenase (quinone) family.</text>
</comment>
<dbReference type="Gene3D" id="3.40.50.360">
    <property type="match status" value="1"/>
</dbReference>
<dbReference type="PANTHER" id="PTHR10204:SF34">
    <property type="entry name" value="NAD(P)H DEHYDROGENASE [QUINONE] 1 ISOFORM 1"/>
    <property type="match status" value="1"/>
</dbReference>
<dbReference type="InterPro" id="IPR029039">
    <property type="entry name" value="Flavoprotein-like_sf"/>
</dbReference>
<name>A0AA95LP05_9BACI</name>
<evidence type="ECO:0000256" key="1">
    <source>
        <dbReference type="ARBA" id="ARBA00006252"/>
    </source>
</evidence>
<dbReference type="InterPro" id="IPR003680">
    <property type="entry name" value="Flavodoxin_fold"/>
</dbReference>
<proteinExistence type="inferred from homology"/>
<dbReference type="Pfam" id="PF02525">
    <property type="entry name" value="Flavodoxin_2"/>
    <property type="match status" value="1"/>
</dbReference>
<accession>A0AA95LP05</accession>